<organism evidence="3">
    <name type="scientific">Peptoniphilus harei</name>
    <dbReference type="NCBI Taxonomy" id="54005"/>
    <lineage>
        <taxon>Bacteria</taxon>
        <taxon>Bacillati</taxon>
        <taxon>Bacillota</taxon>
        <taxon>Tissierellia</taxon>
        <taxon>Tissierellales</taxon>
        <taxon>Peptoniphilaceae</taxon>
        <taxon>Peptoniphilus</taxon>
    </lineage>
</organism>
<dbReference type="AlphaFoldDB" id="A0A133PLE4"/>
<dbReference type="EMBL" id="LRQE01000035">
    <property type="protein sequence ID" value="KXA29382.1"/>
    <property type="molecule type" value="Genomic_DNA"/>
</dbReference>
<evidence type="ECO:0000313" key="4">
    <source>
        <dbReference type="Proteomes" id="UP000070174"/>
    </source>
</evidence>
<dbReference type="Proteomes" id="UP000070174">
    <property type="component" value="Unassembled WGS sequence"/>
</dbReference>
<dbReference type="PANTHER" id="PTHR46797:SF2">
    <property type="entry name" value="TRANSCRIPTIONAL REGULATOR"/>
    <property type="match status" value="1"/>
</dbReference>
<protein>
    <submittedName>
        <fullName evidence="3">DNA-binding helix-turn-helix protein</fullName>
    </submittedName>
</protein>
<dbReference type="PANTHER" id="PTHR46797">
    <property type="entry name" value="HTH-TYPE TRANSCRIPTIONAL REGULATOR"/>
    <property type="match status" value="1"/>
</dbReference>
<accession>A0A133PLE4</accession>
<dbReference type="CDD" id="cd02209">
    <property type="entry name" value="cupin_XRE_C"/>
    <property type="match status" value="1"/>
</dbReference>
<dbReference type="Gene3D" id="1.10.260.40">
    <property type="entry name" value="lambda repressor-like DNA-binding domains"/>
    <property type="match status" value="1"/>
</dbReference>
<name>A0A133PLE4_9FIRM</name>
<dbReference type="PATRIC" id="fig|54005.3.peg.1357"/>
<dbReference type="SUPFAM" id="SSF47413">
    <property type="entry name" value="lambda repressor-like DNA-binding domains"/>
    <property type="match status" value="1"/>
</dbReference>
<feature type="domain" description="HTH cro/C1-type" evidence="2">
    <location>
        <begin position="15"/>
        <end position="69"/>
    </location>
</feature>
<evidence type="ECO:0000259" key="2">
    <source>
        <dbReference type="PROSITE" id="PS50943"/>
    </source>
</evidence>
<evidence type="ECO:0000256" key="1">
    <source>
        <dbReference type="ARBA" id="ARBA00023125"/>
    </source>
</evidence>
<dbReference type="InterPro" id="IPR014710">
    <property type="entry name" value="RmlC-like_jellyroll"/>
</dbReference>
<gene>
    <name evidence="3" type="ORF">HMPREF3229_01374</name>
</gene>
<sequence>MFNIIGDAMNIGNKIREMRIEKGLTQEELADRSELTKGFISQIERDLTSPSVDSLLDILEALGTDPGLFFKREENEKIIFNEEDFFESENEELSYVLDWVVPNAQKNQMEPMRILIKPGGRSKEVQPYEGEEFGFVLRGSVKLYYGSDEYKVKKGECFYFKATKSHYLTNEGKCDTEILWISSPPNF</sequence>
<dbReference type="PROSITE" id="PS50943">
    <property type="entry name" value="HTH_CROC1"/>
    <property type="match status" value="1"/>
</dbReference>
<dbReference type="InterPro" id="IPR001387">
    <property type="entry name" value="Cro/C1-type_HTH"/>
</dbReference>
<keyword evidence="1 3" id="KW-0238">DNA-binding</keyword>
<dbReference type="InterPro" id="IPR010982">
    <property type="entry name" value="Lambda_DNA-bd_dom_sf"/>
</dbReference>
<dbReference type="SUPFAM" id="SSF51182">
    <property type="entry name" value="RmlC-like cupins"/>
    <property type="match status" value="1"/>
</dbReference>
<dbReference type="CDD" id="cd00093">
    <property type="entry name" value="HTH_XRE"/>
    <property type="match status" value="1"/>
</dbReference>
<dbReference type="Pfam" id="PF07883">
    <property type="entry name" value="Cupin_2"/>
    <property type="match status" value="1"/>
</dbReference>
<dbReference type="InterPro" id="IPR011051">
    <property type="entry name" value="RmlC_Cupin_sf"/>
</dbReference>
<reference evidence="3 4" key="1">
    <citation type="submission" date="2016-01" db="EMBL/GenBank/DDBJ databases">
        <authorList>
            <person name="Oliw E.H."/>
        </authorList>
    </citation>
    <scope>NUCLEOTIDE SEQUENCE [LARGE SCALE GENOMIC DNA]</scope>
    <source>
        <strain evidence="3 4">CMW7756A</strain>
    </source>
</reference>
<dbReference type="GO" id="GO:0003677">
    <property type="term" value="F:DNA binding"/>
    <property type="evidence" value="ECO:0007669"/>
    <property type="project" value="UniProtKB-KW"/>
</dbReference>
<dbReference type="Gene3D" id="2.60.120.10">
    <property type="entry name" value="Jelly Rolls"/>
    <property type="match status" value="1"/>
</dbReference>
<comment type="caution">
    <text evidence="3">The sequence shown here is derived from an EMBL/GenBank/DDBJ whole genome shotgun (WGS) entry which is preliminary data.</text>
</comment>
<dbReference type="InterPro" id="IPR050807">
    <property type="entry name" value="TransReg_Diox_bact_type"/>
</dbReference>
<dbReference type="Pfam" id="PF01381">
    <property type="entry name" value="HTH_3"/>
    <property type="match status" value="1"/>
</dbReference>
<dbReference type="GO" id="GO:0005829">
    <property type="term" value="C:cytosol"/>
    <property type="evidence" value="ECO:0007669"/>
    <property type="project" value="TreeGrafter"/>
</dbReference>
<evidence type="ECO:0000313" key="3">
    <source>
        <dbReference type="EMBL" id="KXA29382.1"/>
    </source>
</evidence>
<proteinExistence type="predicted"/>
<dbReference type="InterPro" id="IPR013096">
    <property type="entry name" value="Cupin_2"/>
</dbReference>
<dbReference type="GO" id="GO:0003700">
    <property type="term" value="F:DNA-binding transcription factor activity"/>
    <property type="evidence" value="ECO:0007669"/>
    <property type="project" value="TreeGrafter"/>
</dbReference>
<dbReference type="SMART" id="SM00530">
    <property type="entry name" value="HTH_XRE"/>
    <property type="match status" value="1"/>
</dbReference>